<evidence type="ECO:0000256" key="1">
    <source>
        <dbReference type="SAM" id="MobiDB-lite"/>
    </source>
</evidence>
<evidence type="ECO:0000313" key="2">
    <source>
        <dbReference type="EnsemblMetazoa" id="ACHR009891-PA"/>
    </source>
</evidence>
<feature type="compositionally biased region" description="Basic and acidic residues" evidence="1">
    <location>
        <begin position="86"/>
        <end position="100"/>
    </location>
</feature>
<dbReference type="AlphaFoldDB" id="A0A182KGK3"/>
<keyword evidence="3" id="KW-1185">Reference proteome</keyword>
<dbReference type="STRING" id="43041.A0A182KGK3"/>
<dbReference type="VEuPathDB" id="VectorBase:ACHR009891"/>
<proteinExistence type="predicted"/>
<accession>A0A182KGK3</accession>
<organism evidence="2 3">
    <name type="scientific">Anopheles christyi</name>
    <dbReference type="NCBI Taxonomy" id="43041"/>
    <lineage>
        <taxon>Eukaryota</taxon>
        <taxon>Metazoa</taxon>
        <taxon>Ecdysozoa</taxon>
        <taxon>Arthropoda</taxon>
        <taxon>Hexapoda</taxon>
        <taxon>Insecta</taxon>
        <taxon>Pterygota</taxon>
        <taxon>Neoptera</taxon>
        <taxon>Endopterygota</taxon>
        <taxon>Diptera</taxon>
        <taxon>Nematocera</taxon>
        <taxon>Culicoidea</taxon>
        <taxon>Culicidae</taxon>
        <taxon>Anophelinae</taxon>
        <taxon>Anopheles</taxon>
    </lineage>
</organism>
<feature type="compositionally biased region" description="Polar residues" evidence="1">
    <location>
        <begin position="250"/>
        <end position="259"/>
    </location>
</feature>
<feature type="compositionally biased region" description="Basic residues" evidence="1">
    <location>
        <begin position="165"/>
        <end position="180"/>
    </location>
</feature>
<evidence type="ECO:0000313" key="3">
    <source>
        <dbReference type="Proteomes" id="UP000075881"/>
    </source>
</evidence>
<feature type="compositionally biased region" description="Polar residues" evidence="1">
    <location>
        <begin position="202"/>
        <end position="222"/>
    </location>
</feature>
<dbReference type="EnsemblMetazoa" id="ACHR009891-RA">
    <property type="protein sequence ID" value="ACHR009891-PA"/>
    <property type="gene ID" value="ACHR009891"/>
</dbReference>
<sequence>MIVCSFRASYKLNQRYQYVLYAEKQKNPKHSSPKRIDQTMPICTLPTVTIYEDFDKLSAKEVYFTESGDKVTVKLLHFPNLSPEEQDHLKTMSDSGDEHGLGNANAPGTSGEPVPRTRKKSFTRKLSNDARKFSALTSRKNSKDADLTTLTGGPNIPPSHQHAAGQHHHHHHHYHHHHHQYQLQQGQPSGVPHQHQHYQQQLVRQRTQSTSHSQYHYQNQLPIVQHPAGDGGRSECVGGGAMRHRLGANRSPSPRQSASLCPGYEQYQMSLLEVPMPRDYGDASSDDLSSEWDSDVPDVRHESGAKVSRGLAFVGIRNARGPSKGFHWLAVTAAPQNVTIWSGFWVCKYIQDYRRVPLLVKLESLHVR</sequence>
<dbReference type="Proteomes" id="UP000075881">
    <property type="component" value="Unassembled WGS sequence"/>
</dbReference>
<protein>
    <submittedName>
        <fullName evidence="2">Kinase</fullName>
    </submittedName>
</protein>
<name>A0A182KGK3_9DIPT</name>
<reference evidence="3" key="1">
    <citation type="submission" date="2013-03" db="EMBL/GenBank/DDBJ databases">
        <title>The Genome Sequence of Anopheles christyi ACHKN1017.</title>
        <authorList>
            <consortium name="The Broad Institute Genomics Platform"/>
            <person name="Neafsey D.E."/>
            <person name="Besansky N."/>
            <person name="Walker B."/>
            <person name="Young S.K."/>
            <person name="Zeng Q."/>
            <person name="Gargeya S."/>
            <person name="Fitzgerald M."/>
            <person name="Haas B."/>
            <person name="Abouelleil A."/>
            <person name="Allen A.W."/>
            <person name="Alvarado L."/>
            <person name="Arachchi H.M."/>
            <person name="Berlin A.M."/>
            <person name="Chapman S.B."/>
            <person name="Gainer-Dewar J."/>
            <person name="Goldberg J."/>
            <person name="Griggs A."/>
            <person name="Gujja S."/>
            <person name="Hansen M."/>
            <person name="Howarth C."/>
            <person name="Imamovic A."/>
            <person name="Ireland A."/>
            <person name="Larimer J."/>
            <person name="McCowan C."/>
            <person name="Murphy C."/>
            <person name="Pearson M."/>
            <person name="Poon T.W."/>
            <person name="Priest M."/>
            <person name="Roberts A."/>
            <person name="Saif S."/>
            <person name="Shea T."/>
            <person name="Sisk P."/>
            <person name="Sykes S."/>
            <person name="Wortman J."/>
            <person name="Nusbaum C."/>
            <person name="Birren B."/>
        </authorList>
    </citation>
    <scope>NUCLEOTIDE SEQUENCE [LARGE SCALE GENOMIC DNA]</scope>
    <source>
        <strain evidence="3">ACHKN1017</strain>
    </source>
</reference>
<feature type="region of interest" description="Disordered" evidence="1">
    <location>
        <begin position="86"/>
        <end position="260"/>
    </location>
</feature>
<reference evidence="2" key="2">
    <citation type="submission" date="2020-05" db="UniProtKB">
        <authorList>
            <consortium name="EnsemblMetazoa"/>
        </authorList>
    </citation>
    <scope>IDENTIFICATION</scope>
    <source>
        <strain evidence="2">ACHKN1017</strain>
    </source>
</reference>